<keyword evidence="3" id="KW-1185">Reference proteome</keyword>
<sequence>MQSFRLNKKVLKVIKFISVICLCAVFWTTPLFAQAKYDVKKVNENVYILTQLWQGNANVNLGVVIGKDQVLLINVMMLNSATALEQEIRKITDFPITYVINSDSDPYNHHANAYFANKGATIVSHYNMKYSRAYYDVLFKDSISIPIGDEVVTAYHTPSHTLDHIDVHLEKSNVLFMSDGFRTNWLTYTGPNGLEGVVTGINKAISLSDENTIIVSGNTSKNPHFYFGSKKQLIANKEIYTKFAKRVGQLYETGLKAEEMSMDVELNAIVRDLEAYPILGPYLKYQIQELLEVDFSKGYQLTNNELMAYVGVYKLTDGKVIEIVLKDGKLFAIQKGAFYFELKPISKDTFDFKGSTSNDYIKFNWSPSGELLGLSPILENKGWWSTIITQGIYKKISSI</sequence>
<comment type="caution">
    <text evidence="2">The sequence shown here is derived from an EMBL/GenBank/DDBJ whole genome shotgun (WGS) entry which is preliminary data.</text>
</comment>
<dbReference type="Proteomes" id="UP000612329">
    <property type="component" value="Unassembled WGS sequence"/>
</dbReference>
<name>A0A8J3FJP8_9FLAO</name>
<dbReference type="InterPro" id="IPR036866">
    <property type="entry name" value="RibonucZ/Hydroxyglut_hydro"/>
</dbReference>
<organism evidence="2 3">
    <name type="scientific">Yeosuana aromativorans</name>
    <dbReference type="NCBI Taxonomy" id="288019"/>
    <lineage>
        <taxon>Bacteria</taxon>
        <taxon>Pseudomonadati</taxon>
        <taxon>Bacteroidota</taxon>
        <taxon>Flavobacteriia</taxon>
        <taxon>Flavobacteriales</taxon>
        <taxon>Flavobacteriaceae</taxon>
        <taxon>Yeosuana</taxon>
    </lineage>
</organism>
<proteinExistence type="predicted"/>
<protein>
    <recommendedName>
        <fullName evidence="4">Metallo-beta-lactamase domain-containing protein</fullName>
    </recommendedName>
</protein>
<gene>
    <name evidence="2" type="ORF">GCM10007962_30980</name>
</gene>
<feature type="chain" id="PRO_5035254950" description="Metallo-beta-lactamase domain-containing protein" evidence="1">
    <location>
        <begin position="34"/>
        <end position="399"/>
    </location>
</feature>
<dbReference type="AlphaFoldDB" id="A0A8J3FJP8"/>
<reference evidence="2" key="1">
    <citation type="journal article" date="2014" name="Int. J. Syst. Evol. Microbiol.">
        <title>Complete genome sequence of Corynebacterium casei LMG S-19264T (=DSM 44701T), isolated from a smear-ripened cheese.</title>
        <authorList>
            <consortium name="US DOE Joint Genome Institute (JGI-PGF)"/>
            <person name="Walter F."/>
            <person name="Albersmeier A."/>
            <person name="Kalinowski J."/>
            <person name="Ruckert C."/>
        </authorList>
    </citation>
    <scope>NUCLEOTIDE SEQUENCE</scope>
    <source>
        <strain evidence="2">JCM 12862</strain>
    </source>
</reference>
<evidence type="ECO:0000313" key="2">
    <source>
        <dbReference type="EMBL" id="GGK34355.1"/>
    </source>
</evidence>
<feature type="signal peptide" evidence="1">
    <location>
        <begin position="1"/>
        <end position="33"/>
    </location>
</feature>
<evidence type="ECO:0008006" key="4">
    <source>
        <dbReference type="Google" id="ProtNLM"/>
    </source>
</evidence>
<dbReference type="EMBL" id="BMNR01000010">
    <property type="protein sequence ID" value="GGK34355.1"/>
    <property type="molecule type" value="Genomic_DNA"/>
</dbReference>
<reference evidence="2" key="2">
    <citation type="submission" date="2020-09" db="EMBL/GenBank/DDBJ databases">
        <authorList>
            <person name="Sun Q."/>
            <person name="Ohkuma M."/>
        </authorList>
    </citation>
    <scope>NUCLEOTIDE SEQUENCE</scope>
    <source>
        <strain evidence="2">JCM 12862</strain>
    </source>
</reference>
<evidence type="ECO:0000313" key="3">
    <source>
        <dbReference type="Proteomes" id="UP000612329"/>
    </source>
</evidence>
<accession>A0A8J3FJP8</accession>
<dbReference type="SUPFAM" id="SSF56281">
    <property type="entry name" value="Metallo-hydrolase/oxidoreductase"/>
    <property type="match status" value="1"/>
</dbReference>
<evidence type="ECO:0000256" key="1">
    <source>
        <dbReference type="SAM" id="SignalP"/>
    </source>
</evidence>
<dbReference type="Gene3D" id="3.60.15.10">
    <property type="entry name" value="Ribonuclease Z/Hydroxyacylglutathione hydrolase-like"/>
    <property type="match status" value="1"/>
</dbReference>
<keyword evidence="1" id="KW-0732">Signal</keyword>